<proteinExistence type="predicted"/>
<organism evidence="1 2">
    <name type="scientific">candidate division WOR_3 bacterium SM23_42</name>
    <dbReference type="NCBI Taxonomy" id="1703779"/>
    <lineage>
        <taxon>Bacteria</taxon>
        <taxon>Bacteria division WOR-3</taxon>
    </lineage>
</organism>
<dbReference type="AlphaFoldDB" id="A0A0S8FRR0"/>
<dbReference type="Proteomes" id="UP000051373">
    <property type="component" value="Unassembled WGS sequence"/>
</dbReference>
<evidence type="ECO:0000313" key="2">
    <source>
        <dbReference type="Proteomes" id="UP000051373"/>
    </source>
</evidence>
<evidence type="ECO:0008006" key="3">
    <source>
        <dbReference type="Google" id="ProtNLM"/>
    </source>
</evidence>
<reference evidence="1 2" key="1">
    <citation type="journal article" date="2015" name="Microbiome">
        <title>Genomic resolution of linkages in carbon, nitrogen, and sulfur cycling among widespread estuary sediment bacteria.</title>
        <authorList>
            <person name="Baker B.J."/>
            <person name="Lazar C.S."/>
            <person name="Teske A.P."/>
            <person name="Dick G.J."/>
        </authorList>
    </citation>
    <scope>NUCLEOTIDE SEQUENCE [LARGE SCALE GENOMIC DNA]</scope>
    <source>
        <strain evidence="1">SM23_42</strain>
    </source>
</reference>
<dbReference type="EMBL" id="LJUJ01000035">
    <property type="protein sequence ID" value="KPK62491.1"/>
    <property type="molecule type" value="Genomic_DNA"/>
</dbReference>
<dbReference type="InterPro" id="IPR026444">
    <property type="entry name" value="Secre_tail"/>
</dbReference>
<name>A0A0S8FRR0_UNCW3</name>
<dbReference type="NCBIfam" id="TIGR04183">
    <property type="entry name" value="Por_Secre_tail"/>
    <property type="match status" value="1"/>
</dbReference>
<accession>A0A0S8FRR0</accession>
<sequence length="525" mass="58880">MICFVAGTSTSRVVYREYQHARHDINNLTMVISNFGTFGQHESGNTGGLWWLYSGYWLIGAYIYGAGIWFGTIDSLTGDTLVTIGYGPSGGQFEFGPGLSGWPVTHPAAVIYLYPNNWPPPAETLPMAPQEPISDQDSWCCFNDCDSAYHMPGDTRPIGIEVYQVVYLWDCTEVVDIIFLAYDVKNVSGSRLHDCYIGLCTDCDMGSEGADELSSGVLYGEYVIDDDTIIVDDVAYQWQEVQEGAWPIFPGVIGFDLLQTPFDLEPGQDKDGDGIPDQYERDSAYYWNSLPQWQWDADLDGVPDWRDPSEWPQFGMTALKRFTLDLEPYIDADRYATLAGYNILTGMYEPYDTVIPDPSDQRFLMSSGPFDLDSDSTVTLVFGIMVTAWSDDPPGAPPGYPIFETPDSALALVDDWAQLYYDMYWFLYTGIERNFELRNANCGMTISSNPVAFDGNVRFSLTQPCYVTLKLYNTLGQLVKTLFEGPISAGDHELRLDASNFSHGTYFLVLETPEARRSQSFIVVR</sequence>
<comment type="caution">
    <text evidence="1">The sequence shown here is derived from an EMBL/GenBank/DDBJ whole genome shotgun (WGS) entry which is preliminary data.</text>
</comment>
<dbReference type="STRING" id="1703779.AMJ83_10820"/>
<gene>
    <name evidence="1" type="ORF">AMJ83_10820</name>
</gene>
<evidence type="ECO:0000313" key="1">
    <source>
        <dbReference type="EMBL" id="KPK62491.1"/>
    </source>
</evidence>
<protein>
    <recommendedName>
        <fullName evidence="3">Secretion system C-terminal sorting domain-containing protein</fullName>
    </recommendedName>
</protein>